<comment type="caution">
    <text evidence="1">The sequence shown here is derived from an EMBL/GenBank/DDBJ whole genome shotgun (WGS) entry which is preliminary data.</text>
</comment>
<dbReference type="PANTHER" id="PTHR14379">
    <property type="entry name" value="LIMKAIN B LKAP"/>
    <property type="match status" value="1"/>
</dbReference>
<dbReference type="InterPro" id="IPR024768">
    <property type="entry name" value="Marf1"/>
</dbReference>
<dbReference type="OrthoDB" id="1113789at2759"/>
<reference evidence="1" key="1">
    <citation type="submission" date="2020-01" db="EMBL/GenBank/DDBJ databases">
        <authorList>
            <person name="Mishra B."/>
        </authorList>
    </citation>
    <scope>NUCLEOTIDE SEQUENCE [LARGE SCALE GENOMIC DNA]</scope>
</reference>
<organism evidence="1 2">
    <name type="scientific">Microthlaspi erraticum</name>
    <dbReference type="NCBI Taxonomy" id="1685480"/>
    <lineage>
        <taxon>Eukaryota</taxon>
        <taxon>Viridiplantae</taxon>
        <taxon>Streptophyta</taxon>
        <taxon>Embryophyta</taxon>
        <taxon>Tracheophyta</taxon>
        <taxon>Spermatophyta</taxon>
        <taxon>Magnoliopsida</taxon>
        <taxon>eudicotyledons</taxon>
        <taxon>Gunneridae</taxon>
        <taxon>Pentapetalae</taxon>
        <taxon>rosids</taxon>
        <taxon>malvids</taxon>
        <taxon>Brassicales</taxon>
        <taxon>Brassicaceae</taxon>
        <taxon>Coluteocarpeae</taxon>
        <taxon>Microthlaspi</taxon>
    </lineage>
</organism>
<evidence type="ECO:0000313" key="2">
    <source>
        <dbReference type="Proteomes" id="UP000467841"/>
    </source>
</evidence>
<dbReference type="GO" id="GO:0005777">
    <property type="term" value="C:peroxisome"/>
    <property type="evidence" value="ECO:0007669"/>
    <property type="project" value="InterPro"/>
</dbReference>
<dbReference type="Proteomes" id="UP000467841">
    <property type="component" value="Unassembled WGS sequence"/>
</dbReference>
<keyword evidence="2" id="KW-1185">Reference proteome</keyword>
<dbReference type="PANTHER" id="PTHR14379:SF7">
    <property type="entry name" value="ENDONUCLEASE OR GLYCOSYL HYDROLASE-RELATED"/>
    <property type="match status" value="1"/>
</dbReference>
<dbReference type="AlphaFoldDB" id="A0A6D2K1Z1"/>
<dbReference type="EMBL" id="CACVBM020001451">
    <property type="protein sequence ID" value="CAA7050488.1"/>
    <property type="molecule type" value="Genomic_DNA"/>
</dbReference>
<sequence length="285" mass="32766">MDYMDDSFDETAPERVRFKSRIRVGSEGDKYAKVTRMLLDIVFWAMNNDDAPQNFMLISKPFENTTKCDVVIQALERRGVNIIFRPSDQVASIDQSTVDIFASLCKRLPVDAEMHFNESIKSQGRILTEQSEKLGSKGVAVFWLADYCPCNPRKIWSNVRLALKKKGYKGVESTFTMLIDKGRYLDDVMKEVYDKAGVYDIAVSEEDKCGKVTRMLREMISWRRFFLRPANFVVISEPFIDPICDRVVEGFKLRGCNVLFELPDYMLTFGSSRWSADQLLGDSFP</sequence>
<dbReference type="GO" id="GO:0010468">
    <property type="term" value="P:regulation of gene expression"/>
    <property type="evidence" value="ECO:0007669"/>
    <property type="project" value="InterPro"/>
</dbReference>
<protein>
    <submittedName>
        <fullName evidence="1">Uncharacterized protein</fullName>
    </submittedName>
</protein>
<name>A0A6D2K1Z1_9BRAS</name>
<evidence type="ECO:0000313" key="1">
    <source>
        <dbReference type="EMBL" id="CAA7050488.1"/>
    </source>
</evidence>
<proteinExistence type="predicted"/>
<gene>
    <name evidence="1" type="ORF">MERR_LOCUS37723</name>
</gene>
<accession>A0A6D2K1Z1</accession>